<dbReference type="GO" id="GO:0045254">
    <property type="term" value="C:pyruvate dehydrogenase complex"/>
    <property type="evidence" value="ECO:0007669"/>
    <property type="project" value="InterPro"/>
</dbReference>
<protein>
    <recommendedName>
        <fullName evidence="2">Lipoyl-binding domain-containing protein</fullName>
    </recommendedName>
</protein>
<dbReference type="Pfam" id="PF00364">
    <property type="entry name" value="Biotin_lipoyl"/>
    <property type="match status" value="1"/>
</dbReference>
<evidence type="ECO:0000259" key="2">
    <source>
        <dbReference type="PROSITE" id="PS50968"/>
    </source>
</evidence>
<dbReference type="CDD" id="cd06849">
    <property type="entry name" value="lipoyl_domain"/>
    <property type="match status" value="1"/>
</dbReference>
<dbReference type="SUPFAM" id="SSF51230">
    <property type="entry name" value="Single hybrid motif"/>
    <property type="match status" value="1"/>
</dbReference>
<evidence type="ECO:0000313" key="3">
    <source>
        <dbReference type="EMBL" id="SVC74395.1"/>
    </source>
</evidence>
<dbReference type="EMBL" id="UINC01108360">
    <property type="protein sequence ID" value="SVC74395.1"/>
    <property type="molecule type" value="Genomic_DNA"/>
</dbReference>
<dbReference type="PROSITE" id="PS50968">
    <property type="entry name" value="BIOTINYL_LIPOYL"/>
    <property type="match status" value="1"/>
</dbReference>
<proteinExistence type="predicted"/>
<feature type="domain" description="Lipoyl-binding" evidence="2">
    <location>
        <begin position="6"/>
        <end position="81"/>
    </location>
</feature>
<dbReference type="InterPro" id="IPR003016">
    <property type="entry name" value="2-oxoA_DH_lipoyl-BS"/>
</dbReference>
<dbReference type="InterPro" id="IPR000089">
    <property type="entry name" value="Biotin_lipoyl"/>
</dbReference>
<dbReference type="GO" id="GO:0006086">
    <property type="term" value="P:pyruvate decarboxylation to acetyl-CoA"/>
    <property type="evidence" value="ECO:0007669"/>
    <property type="project" value="InterPro"/>
</dbReference>
<feature type="non-terminal residue" evidence="3">
    <location>
        <position position="1"/>
    </location>
</feature>
<feature type="non-terminal residue" evidence="3">
    <location>
        <position position="115"/>
    </location>
</feature>
<dbReference type="InterPro" id="IPR011053">
    <property type="entry name" value="Single_hybrid_motif"/>
</dbReference>
<sequence length="115" mass="12271">VRWILATPLKMPQMGYDMEEGTLVRWLKAEGDVVTLGELIAEIETDKAVVEIEANTSGTVLKLLVGEGTAVPVGEGIAVIGEPGEDIDAEFVDAKEESDIVIGENNDKVSVDSTE</sequence>
<dbReference type="PANTHER" id="PTHR23151">
    <property type="entry name" value="DIHYDROLIPOAMIDE ACETYL/SUCCINYL-TRANSFERASE-RELATED"/>
    <property type="match status" value="1"/>
</dbReference>
<dbReference type="Gene3D" id="2.40.50.100">
    <property type="match status" value="1"/>
</dbReference>
<evidence type="ECO:0000256" key="1">
    <source>
        <dbReference type="ARBA" id="ARBA00022823"/>
    </source>
</evidence>
<keyword evidence="1" id="KW-0450">Lipoyl</keyword>
<name>A0A382PP01_9ZZZZ</name>
<reference evidence="3" key="1">
    <citation type="submission" date="2018-05" db="EMBL/GenBank/DDBJ databases">
        <authorList>
            <person name="Lanie J.A."/>
            <person name="Ng W.-L."/>
            <person name="Kazmierczak K.M."/>
            <person name="Andrzejewski T.M."/>
            <person name="Davidsen T.M."/>
            <person name="Wayne K.J."/>
            <person name="Tettelin H."/>
            <person name="Glass J.I."/>
            <person name="Rusch D."/>
            <person name="Podicherti R."/>
            <person name="Tsui H.-C.T."/>
            <person name="Winkler M.E."/>
        </authorList>
    </citation>
    <scope>NUCLEOTIDE SEQUENCE</scope>
</reference>
<dbReference type="InterPro" id="IPR045257">
    <property type="entry name" value="E2/Pdx1"/>
</dbReference>
<dbReference type="PROSITE" id="PS00189">
    <property type="entry name" value="LIPOYL"/>
    <property type="match status" value="1"/>
</dbReference>
<dbReference type="AlphaFoldDB" id="A0A382PP01"/>
<dbReference type="PANTHER" id="PTHR23151:SF90">
    <property type="entry name" value="DIHYDROLIPOYLLYSINE-RESIDUE ACETYLTRANSFERASE COMPONENT OF PYRUVATE DEHYDROGENASE COMPLEX, MITOCHONDRIAL-RELATED"/>
    <property type="match status" value="1"/>
</dbReference>
<organism evidence="3">
    <name type="scientific">marine metagenome</name>
    <dbReference type="NCBI Taxonomy" id="408172"/>
    <lineage>
        <taxon>unclassified sequences</taxon>
        <taxon>metagenomes</taxon>
        <taxon>ecological metagenomes</taxon>
    </lineage>
</organism>
<gene>
    <name evidence="3" type="ORF">METZ01_LOCUS327249</name>
</gene>
<accession>A0A382PP01</accession>